<evidence type="ECO:0008006" key="4">
    <source>
        <dbReference type="Google" id="ProtNLM"/>
    </source>
</evidence>
<dbReference type="Proteomes" id="UP001497457">
    <property type="component" value="Chromosome 14rd"/>
</dbReference>
<reference evidence="2 3" key="2">
    <citation type="submission" date="2024-10" db="EMBL/GenBank/DDBJ databases">
        <authorList>
            <person name="Ryan C."/>
        </authorList>
    </citation>
    <scope>NUCLEOTIDE SEQUENCE [LARGE SCALE GENOMIC DNA]</scope>
</reference>
<dbReference type="PANTHER" id="PTHR34458:SF5">
    <property type="entry name" value="POLLEN OLE E 1 ALLERGEN AND EXTENSIN FAMILY PROTEIN"/>
    <property type="match status" value="1"/>
</dbReference>
<reference evidence="3" key="1">
    <citation type="submission" date="2024-06" db="EMBL/GenBank/DDBJ databases">
        <authorList>
            <person name="Ryan C."/>
        </authorList>
    </citation>
    <scope>NUCLEOTIDE SEQUENCE [LARGE SCALE GENOMIC DNA]</scope>
</reference>
<keyword evidence="3" id="KW-1185">Reference proteome</keyword>
<proteinExistence type="predicted"/>
<dbReference type="PANTHER" id="PTHR34458">
    <property type="entry name" value="POLLEN OLE E 1 ALLERGEN AND EXTENSIN FAMILY PROTEIN-RELATED"/>
    <property type="match status" value="1"/>
</dbReference>
<dbReference type="InterPro" id="IPR040404">
    <property type="entry name" value="Phylloplanin-like"/>
</dbReference>
<name>A0ABC8XAV8_9POAL</name>
<dbReference type="EMBL" id="OZ075124">
    <property type="protein sequence ID" value="CAL4922578.1"/>
    <property type="molecule type" value="Genomic_DNA"/>
</dbReference>
<gene>
    <name evidence="2" type="ORF">URODEC1_LOCUS21791</name>
</gene>
<feature type="chain" id="PRO_5044780662" description="Phylloplanin-like" evidence="1">
    <location>
        <begin position="28"/>
        <end position="165"/>
    </location>
</feature>
<keyword evidence="1" id="KW-0732">Signal</keyword>
<dbReference type="AlphaFoldDB" id="A0ABC8XAV8"/>
<evidence type="ECO:0000256" key="1">
    <source>
        <dbReference type="SAM" id="SignalP"/>
    </source>
</evidence>
<evidence type="ECO:0000313" key="2">
    <source>
        <dbReference type="EMBL" id="CAL4922578.1"/>
    </source>
</evidence>
<accession>A0ABC8XAV8</accession>
<sequence length="165" mass="15996">MAPTSLVLSALLVLAAAAAHAPRGAEAATATPSNVLISGIVRCNDRSSTDLSAVPDATVQLVCGGSVVTSVSAEDNGTFVIDLNTTVLSASLELLTSLVTGKCKVVATTPLAACSASVPGATGTTLAAPLQLLGATTGLVTFIGGVAVTTVGGILSFVAGVFSVV</sequence>
<organism evidence="2 3">
    <name type="scientific">Urochloa decumbens</name>
    <dbReference type="NCBI Taxonomy" id="240449"/>
    <lineage>
        <taxon>Eukaryota</taxon>
        <taxon>Viridiplantae</taxon>
        <taxon>Streptophyta</taxon>
        <taxon>Embryophyta</taxon>
        <taxon>Tracheophyta</taxon>
        <taxon>Spermatophyta</taxon>
        <taxon>Magnoliopsida</taxon>
        <taxon>Liliopsida</taxon>
        <taxon>Poales</taxon>
        <taxon>Poaceae</taxon>
        <taxon>PACMAD clade</taxon>
        <taxon>Panicoideae</taxon>
        <taxon>Panicodae</taxon>
        <taxon>Paniceae</taxon>
        <taxon>Melinidinae</taxon>
        <taxon>Urochloa</taxon>
    </lineage>
</organism>
<feature type="signal peptide" evidence="1">
    <location>
        <begin position="1"/>
        <end position="27"/>
    </location>
</feature>
<protein>
    <recommendedName>
        <fullName evidence="4">Phylloplanin-like</fullName>
    </recommendedName>
</protein>
<evidence type="ECO:0000313" key="3">
    <source>
        <dbReference type="Proteomes" id="UP001497457"/>
    </source>
</evidence>